<reference evidence="2 3" key="1">
    <citation type="submission" date="2021-05" db="EMBL/GenBank/DDBJ databases">
        <title>Petroleum and Energy Research Collection (APPE): ex situ preservation of microbial diversity associated with the oil industry and exploitation of its biotechnological potential.</title>
        <authorList>
            <person name="Paixao C.T.M."/>
            <person name="Gomes M.B."/>
            <person name="Oliveira V.M."/>
        </authorList>
    </citation>
    <scope>NUCLEOTIDE SEQUENCE [LARGE SCALE GENOMIC DNA]</scope>
    <source>
        <strain evidence="2 3">LIT2</strain>
    </source>
</reference>
<evidence type="ECO:0000313" key="2">
    <source>
        <dbReference type="EMBL" id="MBZ9568350.1"/>
    </source>
</evidence>
<dbReference type="EMBL" id="JAGXFD010000001">
    <property type="protein sequence ID" value="MBZ9568350.1"/>
    <property type="molecule type" value="Genomic_DNA"/>
</dbReference>
<dbReference type="InterPro" id="IPR029014">
    <property type="entry name" value="NiFe-Hase_large"/>
</dbReference>
<gene>
    <name evidence="2" type="ORF">KGQ91_11790</name>
</gene>
<dbReference type="InterPro" id="IPR018194">
    <property type="entry name" value="Ni-dep_hyd_lsu_Ni_BS"/>
</dbReference>
<comment type="caution">
    <text evidence="2">The sequence shown here is derived from an EMBL/GenBank/DDBJ whole genome shotgun (WGS) entry which is preliminary data.</text>
</comment>
<evidence type="ECO:0000313" key="3">
    <source>
        <dbReference type="Proteomes" id="UP001319883"/>
    </source>
</evidence>
<dbReference type="Pfam" id="PF00374">
    <property type="entry name" value="NiFeSe_Hases"/>
    <property type="match status" value="2"/>
</dbReference>
<organism evidence="2 3">
    <name type="scientific">Modicisalibacter tunisiensis</name>
    <dbReference type="NCBI Taxonomy" id="390637"/>
    <lineage>
        <taxon>Bacteria</taxon>
        <taxon>Pseudomonadati</taxon>
        <taxon>Pseudomonadota</taxon>
        <taxon>Gammaproteobacteria</taxon>
        <taxon>Oceanospirillales</taxon>
        <taxon>Halomonadaceae</taxon>
        <taxon>Modicisalibacter</taxon>
    </lineage>
</organism>
<evidence type="ECO:0000256" key="1">
    <source>
        <dbReference type="ARBA" id="ARBA00023002"/>
    </source>
</evidence>
<dbReference type="PANTHER" id="PTHR43600:SF4">
    <property type="entry name" value="CYTOSOLIC NIFE-HYDROGENASE, ALPHA SUBUNIT"/>
    <property type="match status" value="1"/>
</dbReference>
<dbReference type="PROSITE" id="PS00508">
    <property type="entry name" value="NI_HGENASE_L_2"/>
    <property type="match status" value="1"/>
</dbReference>
<dbReference type="InterPro" id="IPR001501">
    <property type="entry name" value="Ni-dep_hyd_lsu"/>
</dbReference>
<keyword evidence="3" id="KW-1185">Reference proteome</keyword>
<proteinExistence type="predicted"/>
<dbReference type="Proteomes" id="UP001319883">
    <property type="component" value="Unassembled WGS sequence"/>
</dbReference>
<keyword evidence="1" id="KW-0560">Oxidoreductase</keyword>
<accession>A0ABS7X1A9</accession>
<protein>
    <submittedName>
        <fullName evidence="2">Ni/Fe hydrogenase subunit alpha</fullName>
    </submittedName>
</protein>
<dbReference type="PANTHER" id="PTHR43600">
    <property type="entry name" value="COENZYME F420 HYDROGENASE, SUBUNIT ALPHA"/>
    <property type="match status" value="1"/>
</dbReference>
<sequence>MTRKTIKVGYLARVEGEGSFSVVVRGGKVRSAELSIFEPPRFFEALLRGRDFAEAPDITARICGICPVAYQMSAVHAMENALGVTVDGPLRELRRLLYCGEWIESHALHIYLLHAPDFLGYAGAIDMARDHGEAVRRGLALKKAGNDIMTLLGGREIHPINVRVGGFYCVPRRRELAGLAETLKRARELAAETLDWVAGFDFPDRERDYTFVALAHPEEYPFNQGRIASSRGLDIAADQYEAHFVEHQVARSTALQSRLVDGTSYLVGPLARYALNFDRLPSAVQQAAREAGLGPVCRNPFQSIVVRAVEVLFACDEALRLIDAYQEPERPAVAVTPCAGIGHGATEAPRGLLYHRYRLAADGTIAEARIVPPTSQNQASIEADLAEYVEGFLGLPDDELRHRCEQTVRNYDPCISCATHFLRLELDRD</sequence>
<dbReference type="SUPFAM" id="SSF56762">
    <property type="entry name" value="HydB/Nqo4-like"/>
    <property type="match status" value="1"/>
</dbReference>
<name>A0ABS7X1A9_9GAMM</name>
<dbReference type="RefSeq" id="WP_224415001.1">
    <property type="nucleotide sequence ID" value="NZ_JAGXFC010000001.1"/>
</dbReference>
<dbReference type="Gene3D" id="1.10.645.10">
    <property type="entry name" value="Cytochrome-c3 Hydrogenase, chain B"/>
    <property type="match status" value="1"/>
</dbReference>